<evidence type="ECO:0000256" key="7">
    <source>
        <dbReference type="ARBA" id="ARBA00024910"/>
    </source>
</evidence>
<dbReference type="PANTHER" id="PTHR34981:SF1">
    <property type="entry name" value="CELL DIVISION PROTEIN ZAPA"/>
    <property type="match status" value="1"/>
</dbReference>
<comment type="subcellular location">
    <subcellularLocation>
        <location evidence="1">Cytoplasm</location>
    </subcellularLocation>
</comment>
<dbReference type="GO" id="GO:0043093">
    <property type="term" value="P:FtsZ-dependent cytokinesis"/>
    <property type="evidence" value="ECO:0007669"/>
    <property type="project" value="TreeGrafter"/>
</dbReference>
<evidence type="ECO:0000256" key="9">
    <source>
        <dbReference type="ARBA" id="ARBA00033158"/>
    </source>
</evidence>
<name>A0A933IBD0_UNCT6</name>
<evidence type="ECO:0000313" key="10">
    <source>
        <dbReference type="EMBL" id="MBI4727139.1"/>
    </source>
</evidence>
<evidence type="ECO:0000256" key="6">
    <source>
        <dbReference type="ARBA" id="ARBA00023306"/>
    </source>
</evidence>
<sequence length="93" mass="10312">MTISKNGIKVKIFGTEYRIKGDANADYIRQVAGLVDERMRQIAEASMTGSVAKIAILAAVNIADELLKERLTRESAMDKLSERLKQAEENGQE</sequence>
<dbReference type="InterPro" id="IPR042233">
    <property type="entry name" value="Cell_div_ZapA_N"/>
</dbReference>
<gene>
    <name evidence="10" type="ORF">HY768_07955</name>
</gene>
<evidence type="ECO:0000256" key="3">
    <source>
        <dbReference type="ARBA" id="ARBA00022490"/>
    </source>
</evidence>
<evidence type="ECO:0000256" key="2">
    <source>
        <dbReference type="ARBA" id="ARBA00015195"/>
    </source>
</evidence>
<dbReference type="InterPro" id="IPR007838">
    <property type="entry name" value="Cell_div_ZapA-like"/>
</dbReference>
<dbReference type="Proteomes" id="UP000736328">
    <property type="component" value="Unassembled WGS sequence"/>
</dbReference>
<proteinExistence type="predicted"/>
<comment type="caution">
    <text evidence="10">The sequence shown here is derived from an EMBL/GenBank/DDBJ whole genome shotgun (WGS) entry which is preliminary data.</text>
</comment>
<organism evidence="10 11">
    <name type="scientific">candidate division TA06 bacterium</name>
    <dbReference type="NCBI Taxonomy" id="2250710"/>
    <lineage>
        <taxon>Bacteria</taxon>
        <taxon>Bacteria division TA06</taxon>
    </lineage>
</organism>
<evidence type="ECO:0000256" key="5">
    <source>
        <dbReference type="ARBA" id="ARBA00023210"/>
    </source>
</evidence>
<evidence type="ECO:0000256" key="1">
    <source>
        <dbReference type="ARBA" id="ARBA00004496"/>
    </source>
</evidence>
<dbReference type="AlphaFoldDB" id="A0A933IBD0"/>
<reference evidence="10" key="1">
    <citation type="submission" date="2020-07" db="EMBL/GenBank/DDBJ databases">
        <title>Huge and variable diversity of episymbiotic CPR bacteria and DPANN archaea in groundwater ecosystems.</title>
        <authorList>
            <person name="He C.Y."/>
            <person name="Keren R."/>
            <person name="Whittaker M."/>
            <person name="Farag I.F."/>
            <person name="Doudna J."/>
            <person name="Cate J.H.D."/>
            <person name="Banfield J.F."/>
        </authorList>
    </citation>
    <scope>NUCLEOTIDE SEQUENCE</scope>
    <source>
        <strain evidence="10">NC_groundwater_1520_Pr4_B-0.1um_53_5</strain>
    </source>
</reference>
<dbReference type="InterPro" id="IPR036192">
    <property type="entry name" value="Cell_div_ZapA-like_sf"/>
</dbReference>
<evidence type="ECO:0000256" key="4">
    <source>
        <dbReference type="ARBA" id="ARBA00022618"/>
    </source>
</evidence>
<dbReference type="GO" id="GO:0000921">
    <property type="term" value="P:septin ring assembly"/>
    <property type="evidence" value="ECO:0007669"/>
    <property type="project" value="TreeGrafter"/>
</dbReference>
<protein>
    <recommendedName>
        <fullName evidence="2">Cell division protein ZapA</fullName>
    </recommendedName>
    <alternativeName>
        <fullName evidence="9">Z ring-associated protein ZapA</fullName>
    </alternativeName>
</protein>
<dbReference type="Gene3D" id="3.30.160.880">
    <property type="entry name" value="Cell division protein ZapA protomer, N-terminal domain"/>
    <property type="match status" value="1"/>
</dbReference>
<evidence type="ECO:0000256" key="8">
    <source>
        <dbReference type="ARBA" id="ARBA00026068"/>
    </source>
</evidence>
<keyword evidence="5" id="KW-0717">Septation</keyword>
<comment type="subunit">
    <text evidence="8">Homodimer. Interacts with FtsZ.</text>
</comment>
<dbReference type="Gene3D" id="1.20.5.50">
    <property type="match status" value="1"/>
</dbReference>
<dbReference type="GO" id="GO:0032153">
    <property type="term" value="C:cell division site"/>
    <property type="evidence" value="ECO:0007669"/>
    <property type="project" value="TreeGrafter"/>
</dbReference>
<comment type="function">
    <text evidence="7">Activator of cell division through the inhibition of FtsZ GTPase activity, therefore promoting FtsZ assembly into bundles of protofilaments necessary for the formation of the division Z ring. It is recruited early at mid-cell but it is not essential for cell division.</text>
</comment>
<dbReference type="GO" id="GO:0000917">
    <property type="term" value="P:division septum assembly"/>
    <property type="evidence" value="ECO:0007669"/>
    <property type="project" value="UniProtKB-KW"/>
</dbReference>
<dbReference type="SUPFAM" id="SSF102829">
    <property type="entry name" value="Cell division protein ZapA-like"/>
    <property type="match status" value="1"/>
</dbReference>
<dbReference type="GO" id="GO:0030428">
    <property type="term" value="C:cell septum"/>
    <property type="evidence" value="ECO:0007669"/>
    <property type="project" value="TreeGrafter"/>
</dbReference>
<dbReference type="Pfam" id="PF05164">
    <property type="entry name" value="ZapA"/>
    <property type="match status" value="1"/>
</dbReference>
<evidence type="ECO:0000313" key="11">
    <source>
        <dbReference type="Proteomes" id="UP000736328"/>
    </source>
</evidence>
<dbReference type="GO" id="GO:0005829">
    <property type="term" value="C:cytosol"/>
    <property type="evidence" value="ECO:0007669"/>
    <property type="project" value="TreeGrafter"/>
</dbReference>
<dbReference type="EMBL" id="JACQXR010000104">
    <property type="protein sequence ID" value="MBI4727139.1"/>
    <property type="molecule type" value="Genomic_DNA"/>
</dbReference>
<accession>A0A933IBD0</accession>
<dbReference type="PANTHER" id="PTHR34981">
    <property type="entry name" value="CELL DIVISION PROTEIN ZAPA"/>
    <property type="match status" value="1"/>
</dbReference>
<keyword evidence="6" id="KW-0131">Cell cycle</keyword>
<keyword evidence="3" id="KW-0963">Cytoplasm</keyword>
<keyword evidence="4 10" id="KW-0132">Cell division</keyword>